<evidence type="ECO:0000259" key="1">
    <source>
        <dbReference type="PROSITE" id="PS51819"/>
    </source>
</evidence>
<evidence type="ECO:0000313" key="2">
    <source>
        <dbReference type="EMBL" id="MFC6646829.1"/>
    </source>
</evidence>
<dbReference type="PANTHER" id="PTHR33993:SF5">
    <property type="entry name" value="GLYOXALASE"/>
    <property type="match status" value="1"/>
</dbReference>
<organism evidence="2 3">
    <name type="scientific">Granulicella cerasi</name>
    <dbReference type="NCBI Taxonomy" id="741063"/>
    <lineage>
        <taxon>Bacteria</taxon>
        <taxon>Pseudomonadati</taxon>
        <taxon>Acidobacteriota</taxon>
        <taxon>Terriglobia</taxon>
        <taxon>Terriglobales</taxon>
        <taxon>Acidobacteriaceae</taxon>
        <taxon>Granulicella</taxon>
    </lineage>
</organism>
<feature type="domain" description="VOC" evidence="1">
    <location>
        <begin position="6"/>
        <end position="125"/>
    </location>
</feature>
<dbReference type="InterPro" id="IPR004360">
    <property type="entry name" value="Glyas_Fos-R_dOase_dom"/>
</dbReference>
<dbReference type="SUPFAM" id="SSF54593">
    <property type="entry name" value="Glyoxalase/Bleomycin resistance protein/Dihydroxybiphenyl dioxygenase"/>
    <property type="match status" value="1"/>
</dbReference>
<gene>
    <name evidence="2" type="ORF">ACFQBQ_14815</name>
</gene>
<dbReference type="InterPro" id="IPR029068">
    <property type="entry name" value="Glyas_Bleomycin-R_OHBP_Dase"/>
</dbReference>
<keyword evidence="3" id="KW-1185">Reference proteome</keyword>
<dbReference type="CDD" id="cd06587">
    <property type="entry name" value="VOC"/>
    <property type="match status" value="1"/>
</dbReference>
<protein>
    <submittedName>
        <fullName evidence="2">VOC family protein</fullName>
    </submittedName>
</protein>
<dbReference type="InterPro" id="IPR037523">
    <property type="entry name" value="VOC_core"/>
</dbReference>
<dbReference type="EMBL" id="JBHSWI010000001">
    <property type="protein sequence ID" value="MFC6646829.1"/>
    <property type="molecule type" value="Genomic_DNA"/>
</dbReference>
<accession>A0ABW1ZBK3</accession>
<dbReference type="Gene3D" id="3.10.180.10">
    <property type="entry name" value="2,3-Dihydroxybiphenyl 1,2-Dioxygenase, domain 1"/>
    <property type="match status" value="1"/>
</dbReference>
<proteinExistence type="predicted"/>
<dbReference type="PANTHER" id="PTHR33993">
    <property type="entry name" value="GLYOXALASE-RELATED"/>
    <property type="match status" value="1"/>
</dbReference>
<dbReference type="InterPro" id="IPR052164">
    <property type="entry name" value="Anthracycline_SecMetBiosynth"/>
</dbReference>
<evidence type="ECO:0000313" key="3">
    <source>
        <dbReference type="Proteomes" id="UP001596391"/>
    </source>
</evidence>
<dbReference type="RefSeq" id="WP_263371234.1">
    <property type="nucleotide sequence ID" value="NZ_JAGSYD010000002.1"/>
</dbReference>
<sequence length="128" mass="14554">MARVTGIGGVFLRTPDPKRLTAWYEKHLGLKPTDFGIMLQYDDDIAAQPKGTSMTVWSPFPQHTEYFGPDNQAVMINYRVDDIDAIVDALTEAGEWVDPKRMDESYGRFAWAKDCDGNRIELWQPLGD</sequence>
<dbReference type="Proteomes" id="UP001596391">
    <property type="component" value="Unassembled WGS sequence"/>
</dbReference>
<name>A0ABW1ZBK3_9BACT</name>
<reference evidence="3" key="1">
    <citation type="journal article" date="2019" name="Int. J. Syst. Evol. Microbiol.">
        <title>The Global Catalogue of Microorganisms (GCM) 10K type strain sequencing project: providing services to taxonomists for standard genome sequencing and annotation.</title>
        <authorList>
            <consortium name="The Broad Institute Genomics Platform"/>
            <consortium name="The Broad Institute Genome Sequencing Center for Infectious Disease"/>
            <person name="Wu L."/>
            <person name="Ma J."/>
        </authorList>
    </citation>
    <scope>NUCLEOTIDE SEQUENCE [LARGE SCALE GENOMIC DNA]</scope>
    <source>
        <strain evidence="3">CGMCC 1.16026</strain>
    </source>
</reference>
<comment type="caution">
    <text evidence="2">The sequence shown here is derived from an EMBL/GenBank/DDBJ whole genome shotgun (WGS) entry which is preliminary data.</text>
</comment>
<dbReference type="Pfam" id="PF00903">
    <property type="entry name" value="Glyoxalase"/>
    <property type="match status" value="1"/>
</dbReference>
<dbReference type="PROSITE" id="PS51819">
    <property type="entry name" value="VOC"/>
    <property type="match status" value="1"/>
</dbReference>